<accession>A0A8S2AV32</accession>
<keyword evidence="4" id="KW-0804">Transcription</keyword>
<dbReference type="Pfam" id="PF00319">
    <property type="entry name" value="SRF-TF"/>
    <property type="match status" value="1"/>
</dbReference>
<dbReference type="Gene3D" id="3.40.1810.10">
    <property type="entry name" value="Transcription factor, MADS-box"/>
    <property type="match status" value="1"/>
</dbReference>
<organism evidence="7 8">
    <name type="scientific">Arabidopsis arenosa</name>
    <name type="common">Sand rock-cress</name>
    <name type="synonym">Cardaminopsis arenosa</name>
    <dbReference type="NCBI Taxonomy" id="38785"/>
    <lineage>
        <taxon>Eukaryota</taxon>
        <taxon>Viridiplantae</taxon>
        <taxon>Streptophyta</taxon>
        <taxon>Embryophyta</taxon>
        <taxon>Tracheophyta</taxon>
        <taxon>Spermatophyta</taxon>
        <taxon>Magnoliopsida</taxon>
        <taxon>eudicotyledons</taxon>
        <taxon>Gunneridae</taxon>
        <taxon>Pentapetalae</taxon>
        <taxon>rosids</taxon>
        <taxon>malvids</taxon>
        <taxon>Brassicales</taxon>
        <taxon>Brassicaceae</taxon>
        <taxon>Camelineae</taxon>
        <taxon>Arabidopsis</taxon>
    </lineage>
</organism>
<feature type="domain" description="MADS-box" evidence="6">
    <location>
        <begin position="3"/>
        <end position="48"/>
    </location>
</feature>
<protein>
    <recommendedName>
        <fullName evidence="6">MADS-box domain-containing protein</fullName>
    </recommendedName>
</protein>
<dbReference type="EMBL" id="LR999457">
    <property type="protein sequence ID" value="CAE6196594.1"/>
    <property type="molecule type" value="Genomic_DNA"/>
</dbReference>
<dbReference type="PRINTS" id="PR00404">
    <property type="entry name" value="MADSDOMAIN"/>
</dbReference>
<evidence type="ECO:0000256" key="3">
    <source>
        <dbReference type="ARBA" id="ARBA00023125"/>
    </source>
</evidence>
<sequence length="222" mass="25283">MGGPKRKIPIEKIEKKESRAVCFSKRRIGLYCRASELCLHSDAQIAILTTPTSLSTPLEDESLAKSEDLEELRKAIDSMSKMLRDLKELRLDSGNNYQRDHQDDVKNNDIKMTNLVSHETLNLQFSSETFGILDDCLKTETEMVVFDDQFLEISESTDKSTPKLDDQAMDLVQIIDFESLFDGDYESTQEHPETAETSLLMNSEMEDVSMVIEKSKSFSIHT</sequence>
<keyword evidence="8" id="KW-1185">Reference proteome</keyword>
<dbReference type="InterPro" id="IPR002100">
    <property type="entry name" value="TF_MADSbox"/>
</dbReference>
<dbReference type="CDD" id="cd00120">
    <property type="entry name" value="MADS"/>
    <property type="match status" value="1"/>
</dbReference>
<proteinExistence type="predicted"/>
<dbReference type="GO" id="GO:0046983">
    <property type="term" value="F:protein dimerization activity"/>
    <property type="evidence" value="ECO:0007669"/>
    <property type="project" value="InterPro"/>
</dbReference>
<dbReference type="PROSITE" id="PS50066">
    <property type="entry name" value="MADS_BOX_2"/>
    <property type="match status" value="1"/>
</dbReference>
<dbReference type="GO" id="GO:0005634">
    <property type="term" value="C:nucleus"/>
    <property type="evidence" value="ECO:0007669"/>
    <property type="project" value="UniProtKB-SubCell"/>
</dbReference>
<evidence type="ECO:0000259" key="6">
    <source>
        <dbReference type="PROSITE" id="PS50066"/>
    </source>
</evidence>
<gene>
    <name evidence="7" type="ORF">AARE701A_LOCUS19472</name>
</gene>
<dbReference type="InterPro" id="IPR036879">
    <property type="entry name" value="TF_MADSbox_sf"/>
</dbReference>
<name>A0A8S2AV32_ARAAE</name>
<evidence type="ECO:0000256" key="2">
    <source>
        <dbReference type="ARBA" id="ARBA00023015"/>
    </source>
</evidence>
<dbReference type="GO" id="GO:0003677">
    <property type="term" value="F:DNA binding"/>
    <property type="evidence" value="ECO:0007669"/>
    <property type="project" value="UniProtKB-KW"/>
</dbReference>
<dbReference type="SUPFAM" id="SSF55455">
    <property type="entry name" value="SRF-like"/>
    <property type="match status" value="1"/>
</dbReference>
<evidence type="ECO:0000256" key="5">
    <source>
        <dbReference type="ARBA" id="ARBA00023242"/>
    </source>
</evidence>
<dbReference type="Proteomes" id="UP000682877">
    <property type="component" value="Chromosome 7"/>
</dbReference>
<keyword evidence="5" id="KW-0539">Nucleus</keyword>
<dbReference type="SMART" id="SM00432">
    <property type="entry name" value="MADS"/>
    <property type="match status" value="1"/>
</dbReference>
<reference evidence="7" key="1">
    <citation type="submission" date="2021-01" db="EMBL/GenBank/DDBJ databases">
        <authorList>
            <person name="Bezrukov I."/>
        </authorList>
    </citation>
    <scope>NUCLEOTIDE SEQUENCE</scope>
</reference>
<evidence type="ECO:0000313" key="7">
    <source>
        <dbReference type="EMBL" id="CAE6196594.1"/>
    </source>
</evidence>
<evidence type="ECO:0000256" key="1">
    <source>
        <dbReference type="ARBA" id="ARBA00004123"/>
    </source>
</evidence>
<evidence type="ECO:0000313" key="8">
    <source>
        <dbReference type="Proteomes" id="UP000682877"/>
    </source>
</evidence>
<keyword evidence="2" id="KW-0805">Transcription regulation</keyword>
<dbReference type="AlphaFoldDB" id="A0A8S2AV32"/>
<comment type="subcellular location">
    <subcellularLocation>
        <location evidence="1">Nucleus</location>
    </subcellularLocation>
</comment>
<evidence type="ECO:0000256" key="4">
    <source>
        <dbReference type="ARBA" id="ARBA00023163"/>
    </source>
</evidence>
<keyword evidence="3" id="KW-0238">DNA-binding</keyword>